<dbReference type="PANTHER" id="PTHR34706:SF1">
    <property type="entry name" value="VWFA DOMAIN-CONTAINING PROTEIN"/>
    <property type="match status" value="1"/>
</dbReference>
<name>A0A8J8VW58_9EURO</name>
<keyword evidence="4" id="KW-1185">Reference proteome</keyword>
<evidence type="ECO:0000313" key="3">
    <source>
        <dbReference type="EMBL" id="KAF7712496.1"/>
    </source>
</evidence>
<feature type="region of interest" description="Disordered" evidence="1">
    <location>
        <begin position="113"/>
        <end position="145"/>
    </location>
</feature>
<dbReference type="PROSITE" id="PS50234">
    <property type="entry name" value="VWFA"/>
    <property type="match status" value="1"/>
</dbReference>
<dbReference type="OrthoDB" id="2142040at2759"/>
<gene>
    <name evidence="3" type="ORF">PECM_002720</name>
</gene>
<evidence type="ECO:0000259" key="2">
    <source>
        <dbReference type="PROSITE" id="PS50234"/>
    </source>
</evidence>
<organism evidence="3 4">
    <name type="scientific">Penicillium ucsense</name>
    <dbReference type="NCBI Taxonomy" id="2839758"/>
    <lineage>
        <taxon>Eukaryota</taxon>
        <taxon>Fungi</taxon>
        <taxon>Dikarya</taxon>
        <taxon>Ascomycota</taxon>
        <taxon>Pezizomycotina</taxon>
        <taxon>Eurotiomycetes</taxon>
        <taxon>Eurotiomycetidae</taxon>
        <taxon>Eurotiales</taxon>
        <taxon>Aspergillaceae</taxon>
        <taxon>Penicillium</taxon>
    </lineage>
</organism>
<reference evidence="3" key="1">
    <citation type="journal article" date="2020" name="Front. Microbiol.">
        <title>Gene regulatory networks of Penicillium echinulatum 2HH and Penicillium oxalicum 114-2 inferred by a computational biology approach.</title>
        <authorList>
            <person name="Lenz A.R."/>
            <person name="Galan-Vasquez E."/>
            <person name="Balbinot E."/>
            <person name="De Abreu F.P."/>
            <person name="De Oliveira N.S."/>
            <person name="Da Rosa L.O."/>
            <person name="De Avila E Silva S."/>
            <person name="Camassola M."/>
            <person name="Dillon A.J.P."/>
            <person name="Perez-Rueda E."/>
        </authorList>
    </citation>
    <scope>NUCLEOTIDE SEQUENCE</scope>
    <source>
        <strain evidence="3">S1M29</strain>
    </source>
</reference>
<evidence type="ECO:0000256" key="1">
    <source>
        <dbReference type="SAM" id="MobiDB-lite"/>
    </source>
</evidence>
<dbReference type="Proteomes" id="UP000631181">
    <property type="component" value="Unassembled WGS sequence"/>
</dbReference>
<evidence type="ECO:0000313" key="4">
    <source>
        <dbReference type="Proteomes" id="UP000631181"/>
    </source>
</evidence>
<dbReference type="PANTHER" id="PTHR34706">
    <property type="entry name" value="SLR1338 PROTEIN"/>
    <property type="match status" value="1"/>
</dbReference>
<feature type="domain" description="VWFA" evidence="2">
    <location>
        <begin position="203"/>
        <end position="388"/>
    </location>
</feature>
<proteinExistence type="predicted"/>
<comment type="caution">
    <text evidence="3">The sequence shown here is derived from an EMBL/GenBank/DDBJ whole genome shotgun (WGS) entry which is preliminary data.</text>
</comment>
<dbReference type="InterPro" id="IPR036465">
    <property type="entry name" value="vWFA_dom_sf"/>
</dbReference>
<accession>A0A8J8VW58</accession>
<dbReference type="AlphaFoldDB" id="A0A8J8VW58"/>
<sequence>MDNGLLTFNLRVPVGLQVVSHLVNENTIIEQFLLILSSTLGGCKYERYRKDIEAFTNGPLAQLTRLELQSALTLFASKIADHILSDFVPELATLTGKGIEGLNMPVIDNIGKVSTAPSDSAPEAPAEPEEAPVSEPAPPAPEVETKKQLNEFASKNLAGFPQFSEEKIQSITDLAAANIQSIAAQSNIPPEEIPKAAQLAFYDFTILYDDSGSMNSEESRIPTTQETVKGLYKAAKTLNPDNKFSIRSFEGDEYENVTSETELTDIVSSMTFDTGANVARPLKKKILDPLATAAMENRLNPTIVVIITDGDLGSSVPEFTAQVTKFKSQLDSAKNTGPAVLFCLCRVGHDDSAARSLKELNSDSGTKDLIYYGESSIDDELDSVGGDIDAYVGVIISDLIKAMDLQTIH</sequence>
<dbReference type="Gene3D" id="3.40.50.410">
    <property type="entry name" value="von Willebrand factor, type A domain"/>
    <property type="match status" value="1"/>
</dbReference>
<dbReference type="SUPFAM" id="SSF53300">
    <property type="entry name" value="vWA-like"/>
    <property type="match status" value="1"/>
</dbReference>
<dbReference type="EMBL" id="WIWV01000172">
    <property type="protein sequence ID" value="KAF7712496.1"/>
    <property type="molecule type" value="Genomic_DNA"/>
</dbReference>
<dbReference type="InterPro" id="IPR002035">
    <property type="entry name" value="VWF_A"/>
</dbReference>
<protein>
    <recommendedName>
        <fullName evidence="2">VWFA domain-containing protein</fullName>
    </recommendedName>
</protein>